<evidence type="ECO:0000259" key="6">
    <source>
        <dbReference type="Pfam" id="PF00270"/>
    </source>
</evidence>
<dbReference type="GO" id="GO:0006281">
    <property type="term" value="P:DNA repair"/>
    <property type="evidence" value="ECO:0007669"/>
    <property type="project" value="UniProtKB-KW"/>
</dbReference>
<dbReference type="GO" id="GO:0005524">
    <property type="term" value="F:ATP binding"/>
    <property type="evidence" value="ECO:0007669"/>
    <property type="project" value="InterPro"/>
</dbReference>
<keyword evidence="4" id="KW-0238">DNA-binding</keyword>
<feature type="non-terminal residue" evidence="8">
    <location>
        <position position="242"/>
    </location>
</feature>
<reference evidence="8" key="1">
    <citation type="submission" date="2018-05" db="EMBL/GenBank/DDBJ databases">
        <authorList>
            <person name="Lanie J.A."/>
            <person name="Ng W.-L."/>
            <person name="Kazmierczak K.M."/>
            <person name="Andrzejewski T.M."/>
            <person name="Davidsen T.M."/>
            <person name="Wayne K.J."/>
            <person name="Tettelin H."/>
            <person name="Glass J.I."/>
            <person name="Rusch D."/>
            <person name="Podicherti R."/>
            <person name="Tsui H.-C.T."/>
            <person name="Winkler M.E."/>
        </authorList>
    </citation>
    <scope>NUCLEOTIDE SEQUENCE</scope>
</reference>
<dbReference type="Pfam" id="PF00270">
    <property type="entry name" value="DEAD"/>
    <property type="match status" value="1"/>
</dbReference>
<dbReference type="GO" id="GO:0003677">
    <property type="term" value="F:DNA binding"/>
    <property type="evidence" value="ECO:0007669"/>
    <property type="project" value="UniProtKB-KW"/>
</dbReference>
<keyword evidence="2" id="KW-0378">Hydrolase</keyword>
<keyword evidence="5" id="KW-0234">DNA repair</keyword>
<dbReference type="Gene3D" id="3.40.50.300">
    <property type="entry name" value="P-loop containing nucleotide triphosphate hydrolases"/>
    <property type="match status" value="1"/>
</dbReference>
<feature type="non-terminal residue" evidence="8">
    <location>
        <position position="1"/>
    </location>
</feature>
<dbReference type="AlphaFoldDB" id="A0A383C8C2"/>
<dbReference type="GO" id="GO:0003678">
    <property type="term" value="F:DNA helicase activity"/>
    <property type="evidence" value="ECO:0007669"/>
    <property type="project" value="TreeGrafter"/>
</dbReference>
<name>A0A383C8C2_9ZZZZ</name>
<dbReference type="InterPro" id="IPR027417">
    <property type="entry name" value="P-loop_NTPase"/>
</dbReference>
<keyword evidence="1" id="KW-0227">DNA damage</keyword>
<evidence type="ECO:0000259" key="7">
    <source>
        <dbReference type="Pfam" id="PF17191"/>
    </source>
</evidence>
<evidence type="ECO:0000313" key="8">
    <source>
        <dbReference type="EMBL" id="SVE28411.1"/>
    </source>
</evidence>
<dbReference type="InterPro" id="IPR047112">
    <property type="entry name" value="RecG/Mfd"/>
</dbReference>
<feature type="domain" description="RecG wedge" evidence="7">
    <location>
        <begin position="1"/>
        <end position="75"/>
    </location>
</feature>
<dbReference type="PANTHER" id="PTHR47964">
    <property type="entry name" value="ATP-DEPENDENT DNA HELICASE HOMOLOG RECG, CHLOROPLASTIC"/>
    <property type="match status" value="1"/>
</dbReference>
<keyword evidence="3" id="KW-0547">Nucleotide-binding</keyword>
<keyword evidence="3" id="KW-0347">Helicase</keyword>
<feature type="domain" description="DEAD/DEAH-box helicase" evidence="6">
    <location>
        <begin position="169"/>
        <end position="240"/>
    </location>
</feature>
<evidence type="ECO:0000256" key="1">
    <source>
        <dbReference type="ARBA" id="ARBA00022763"/>
    </source>
</evidence>
<evidence type="ECO:0000256" key="5">
    <source>
        <dbReference type="ARBA" id="ARBA00023204"/>
    </source>
</evidence>
<accession>A0A383C8C2</accession>
<evidence type="ECO:0000256" key="2">
    <source>
        <dbReference type="ARBA" id="ARBA00022801"/>
    </source>
</evidence>
<dbReference type="InterPro" id="IPR033454">
    <property type="entry name" value="RecG_wedge"/>
</dbReference>
<dbReference type="EMBL" id="UINC01206676">
    <property type="protein sequence ID" value="SVE28411.1"/>
    <property type="molecule type" value="Genomic_DNA"/>
</dbReference>
<keyword evidence="3" id="KW-0067">ATP-binding</keyword>
<evidence type="ECO:0000256" key="3">
    <source>
        <dbReference type="ARBA" id="ARBA00022806"/>
    </source>
</evidence>
<organism evidence="8">
    <name type="scientific">marine metagenome</name>
    <dbReference type="NCBI Taxonomy" id="408172"/>
    <lineage>
        <taxon>unclassified sequences</taxon>
        <taxon>metagenomes</taxon>
        <taxon>ecological metagenomes</taxon>
    </lineage>
</organism>
<dbReference type="PANTHER" id="PTHR47964:SF1">
    <property type="entry name" value="ATP-DEPENDENT DNA HELICASE HOMOLOG RECG, CHLOROPLASTIC"/>
    <property type="match status" value="1"/>
</dbReference>
<gene>
    <name evidence="8" type="ORF">METZ01_LOCUS481265</name>
</gene>
<protein>
    <submittedName>
        <fullName evidence="8">Uncharacterized protein</fullName>
    </submittedName>
</protein>
<dbReference type="InterPro" id="IPR012340">
    <property type="entry name" value="NA-bd_OB-fold"/>
</dbReference>
<dbReference type="GO" id="GO:0016787">
    <property type="term" value="F:hydrolase activity"/>
    <property type="evidence" value="ECO:0007669"/>
    <property type="project" value="UniProtKB-KW"/>
</dbReference>
<dbReference type="SUPFAM" id="SSF52540">
    <property type="entry name" value="P-loop containing nucleoside triphosphate hydrolases"/>
    <property type="match status" value="1"/>
</dbReference>
<dbReference type="InterPro" id="IPR011545">
    <property type="entry name" value="DEAD/DEAH_box_helicase_dom"/>
</dbReference>
<evidence type="ECO:0000256" key="4">
    <source>
        <dbReference type="ARBA" id="ARBA00023125"/>
    </source>
</evidence>
<proteinExistence type="predicted"/>
<dbReference type="Pfam" id="PF17191">
    <property type="entry name" value="RecG_wedge"/>
    <property type="match status" value="1"/>
</dbReference>
<dbReference type="SUPFAM" id="SSF50249">
    <property type="entry name" value="Nucleic acid-binding proteins"/>
    <property type="match status" value="1"/>
</dbReference>
<sequence length="242" mass="27165">WFNQPYITRYLRPGSRITVNGYFRAYRGQPTFEGNGYEIIQDDDARLTPGHLLPIYPTKKSMPQRTLRRIIGNALAICLPRLPDPLTPGILQRQKLLDLSDALREYHQPGSPEGKALARYRLAFDEIFIRQLFMLSKRQEWQSVQANRLSTVKPVMRAFVAALPFTLTKAQARSLKEVLADISSDTPARRMLEGEVGSGKTVVALAAMLNAVAHGHQAAIMAPTEILAQQHFETITKLLDGT</sequence>